<evidence type="ECO:0000256" key="16">
    <source>
        <dbReference type="ARBA" id="ARBA00022553"/>
    </source>
</evidence>
<evidence type="ECO:0000256" key="29">
    <source>
        <dbReference type="ARBA" id="ARBA00047458"/>
    </source>
</evidence>
<evidence type="ECO:0000256" key="31">
    <source>
        <dbReference type="ARBA" id="ARBA00047653"/>
    </source>
</evidence>
<dbReference type="GO" id="GO:0004806">
    <property type="term" value="F:triacylglycerol lipase activity"/>
    <property type="evidence" value="ECO:0007669"/>
    <property type="project" value="TreeGrafter"/>
</dbReference>
<evidence type="ECO:0000256" key="39">
    <source>
        <dbReference type="ARBA" id="ARBA00049372"/>
    </source>
</evidence>
<keyword evidence="19" id="KW-0442">Lipid degradation</keyword>
<evidence type="ECO:0000256" key="13">
    <source>
        <dbReference type="ARBA" id="ARBA00022475"/>
    </source>
</evidence>
<evidence type="ECO:0000256" key="21">
    <source>
        <dbReference type="ARBA" id="ARBA00023136"/>
    </source>
</evidence>
<accession>A0A3Q3WZD9</accession>
<dbReference type="GO" id="GO:0008203">
    <property type="term" value="P:cholesterol metabolic process"/>
    <property type="evidence" value="ECO:0007669"/>
    <property type="project" value="UniProtKB-KW"/>
</dbReference>
<evidence type="ECO:0000256" key="9">
    <source>
        <dbReference type="ARBA" id="ARBA00010515"/>
    </source>
</evidence>
<dbReference type="GO" id="GO:0005829">
    <property type="term" value="C:cytosol"/>
    <property type="evidence" value="ECO:0007669"/>
    <property type="project" value="UniProtKB-SubCell"/>
</dbReference>
<comment type="catalytic activity">
    <reaction evidence="2">
        <text>Hydrolyzes glycerol monoesters of long-chain fatty acids.</text>
        <dbReference type="EC" id="3.1.1.23"/>
    </reaction>
</comment>
<keyword evidence="16" id="KW-0597">Phosphoprotein</keyword>
<dbReference type="PANTHER" id="PTHR23025">
    <property type="entry name" value="TRIACYLGLYCEROL LIPASE"/>
    <property type="match status" value="1"/>
</dbReference>
<protein>
    <recommendedName>
        <fullName evidence="12">Hormone-sensitive lipase</fullName>
        <ecNumber evidence="11">3.1.1.23</ecNumber>
        <ecNumber evidence="10">3.1.1.79</ecNumber>
    </recommendedName>
    <alternativeName>
        <fullName evidence="26">Monoacylglycerol lipase LIPE</fullName>
    </alternativeName>
    <alternativeName>
        <fullName evidence="25">Retinyl ester hydrolase</fullName>
    </alternativeName>
</protein>
<evidence type="ECO:0000256" key="35">
    <source>
        <dbReference type="ARBA" id="ARBA00048674"/>
    </source>
</evidence>
<feature type="domain" description="Alpha/beta hydrolase fold-3" evidence="45">
    <location>
        <begin position="317"/>
        <end position="461"/>
    </location>
</feature>
<evidence type="ECO:0000256" key="18">
    <source>
        <dbReference type="ARBA" id="ARBA00022801"/>
    </source>
</evidence>
<evidence type="ECO:0000313" key="46">
    <source>
        <dbReference type="Ensembl" id="ENSMMOP00000018067.1"/>
    </source>
</evidence>
<comment type="catalytic activity">
    <reaction evidence="24">
        <text>1-O-hexadecyl-2-acetyl-sn-glycerol + H2O = 1-O-hexadecyl-sn-glycerol + acetate + H(+)</text>
        <dbReference type="Rhea" id="RHEA:38563"/>
        <dbReference type="ChEBI" id="CHEBI:15377"/>
        <dbReference type="ChEBI" id="CHEBI:15378"/>
        <dbReference type="ChEBI" id="CHEBI:30089"/>
        <dbReference type="ChEBI" id="CHEBI:34115"/>
        <dbReference type="ChEBI" id="CHEBI:75936"/>
    </reaction>
    <physiologicalReaction direction="left-to-right" evidence="24">
        <dbReference type="Rhea" id="RHEA:38564"/>
    </physiologicalReaction>
</comment>
<evidence type="ECO:0000256" key="7">
    <source>
        <dbReference type="ARBA" id="ARBA00004879"/>
    </source>
</evidence>
<evidence type="ECO:0000256" key="19">
    <source>
        <dbReference type="ARBA" id="ARBA00022963"/>
    </source>
</evidence>
<feature type="domain" description="Hormone-sensitive lipase N-terminal" evidence="44">
    <location>
        <begin position="84"/>
        <end position="284"/>
    </location>
</feature>
<feature type="domain" description="Alpha/beta hydrolase fold-3" evidence="45">
    <location>
        <begin position="566"/>
        <end position="626"/>
    </location>
</feature>
<comment type="catalytic activity">
    <reaction evidence="40">
        <text>2-(9Z-octadecenoyl)-glycerol + H2O = glycerol + (9Z)-octadecenoate + H(+)</text>
        <dbReference type="Rhea" id="RHEA:38491"/>
        <dbReference type="ChEBI" id="CHEBI:15377"/>
        <dbReference type="ChEBI" id="CHEBI:15378"/>
        <dbReference type="ChEBI" id="CHEBI:17754"/>
        <dbReference type="ChEBI" id="CHEBI:30823"/>
        <dbReference type="ChEBI" id="CHEBI:73990"/>
    </reaction>
    <physiologicalReaction direction="left-to-right" evidence="40">
        <dbReference type="Rhea" id="RHEA:38492"/>
    </physiologicalReaction>
</comment>
<dbReference type="InterPro" id="IPR010468">
    <property type="entry name" value="HSL_N"/>
</dbReference>
<keyword evidence="13" id="KW-1003">Cell membrane</keyword>
<dbReference type="PROSITE" id="PS01173">
    <property type="entry name" value="LIPASE_GDXG_HIS"/>
    <property type="match status" value="1"/>
</dbReference>
<comment type="similarity">
    <text evidence="9">Belongs to the 'GDXG' lipolytic enzyme family.</text>
</comment>
<evidence type="ECO:0000256" key="12">
    <source>
        <dbReference type="ARBA" id="ARBA00015845"/>
    </source>
</evidence>
<comment type="catalytic activity">
    <reaction evidence="28">
        <text>1-(9Z-octadecenoyl)-glycerol + H2O = glycerol + (9Z)-octadecenoate + H(+)</text>
        <dbReference type="Rhea" id="RHEA:38487"/>
        <dbReference type="ChEBI" id="CHEBI:15377"/>
        <dbReference type="ChEBI" id="CHEBI:15378"/>
        <dbReference type="ChEBI" id="CHEBI:17754"/>
        <dbReference type="ChEBI" id="CHEBI:30823"/>
        <dbReference type="ChEBI" id="CHEBI:75342"/>
    </reaction>
    <physiologicalReaction direction="left-to-right" evidence="28">
        <dbReference type="Rhea" id="RHEA:38488"/>
    </physiologicalReaction>
</comment>
<evidence type="ECO:0000256" key="38">
    <source>
        <dbReference type="ARBA" id="ARBA00049208"/>
    </source>
</evidence>
<dbReference type="GO" id="GO:0019433">
    <property type="term" value="P:triglyceride catabolic process"/>
    <property type="evidence" value="ECO:0007669"/>
    <property type="project" value="UniProtKB-UniPathway"/>
</dbReference>
<keyword evidence="14" id="KW-0963">Cytoplasm</keyword>
<comment type="catalytic activity">
    <reaction evidence="29">
        <text>1,2-di-(9Z-octadecenoyl)-glycerol + H2O = 2-(9Z-octadecenoyl)-glycerol + (9Z)-octadecenoate + H(+)</text>
        <dbReference type="Rhea" id="RHEA:38659"/>
        <dbReference type="ChEBI" id="CHEBI:15377"/>
        <dbReference type="ChEBI" id="CHEBI:15378"/>
        <dbReference type="ChEBI" id="CHEBI:30823"/>
        <dbReference type="ChEBI" id="CHEBI:52323"/>
        <dbReference type="ChEBI" id="CHEBI:73990"/>
    </reaction>
    <physiologicalReaction direction="left-to-right" evidence="29">
        <dbReference type="Rhea" id="RHEA:38660"/>
    </physiologicalReaction>
</comment>
<dbReference type="EC" id="3.1.1.23" evidence="11"/>
<evidence type="ECO:0000256" key="5">
    <source>
        <dbReference type="ARBA" id="ARBA00004502"/>
    </source>
</evidence>
<comment type="catalytic activity">
    <reaction evidence="32">
        <text>a diacylglycerol + H2O = a monoacylglycerol + a fatty acid + H(+)</text>
        <dbReference type="Rhea" id="RHEA:32731"/>
        <dbReference type="ChEBI" id="CHEBI:15377"/>
        <dbReference type="ChEBI" id="CHEBI:15378"/>
        <dbReference type="ChEBI" id="CHEBI:17408"/>
        <dbReference type="ChEBI" id="CHEBI:18035"/>
        <dbReference type="ChEBI" id="CHEBI:28868"/>
        <dbReference type="EC" id="3.1.1.79"/>
    </reaction>
</comment>
<evidence type="ECO:0000256" key="25">
    <source>
        <dbReference type="ARBA" id="ARBA00030031"/>
    </source>
</evidence>
<reference evidence="46" key="1">
    <citation type="submission" date="2025-08" db="UniProtKB">
        <authorList>
            <consortium name="Ensembl"/>
        </authorList>
    </citation>
    <scope>IDENTIFICATION</scope>
</reference>
<evidence type="ECO:0000256" key="27">
    <source>
        <dbReference type="ARBA" id="ARBA00046695"/>
    </source>
</evidence>
<comment type="catalytic activity">
    <reaction evidence="39">
        <text>1,3-di-(9Z-octadecenoyl)-glycerol + H2O = 1-(9Z-octadecenoyl)-glycerol + (9Z)-octadecenoate + H(+)</text>
        <dbReference type="Rhea" id="RHEA:39939"/>
        <dbReference type="ChEBI" id="CHEBI:15377"/>
        <dbReference type="ChEBI" id="CHEBI:15378"/>
        <dbReference type="ChEBI" id="CHEBI:30823"/>
        <dbReference type="ChEBI" id="CHEBI:75342"/>
        <dbReference type="ChEBI" id="CHEBI:75735"/>
    </reaction>
    <physiologicalReaction direction="left-to-right" evidence="39">
        <dbReference type="Rhea" id="RHEA:39940"/>
    </physiologicalReaction>
</comment>
<feature type="domain" description="Hormone-sensitive lipase N-terminal" evidence="44">
    <location>
        <begin position="7"/>
        <end position="81"/>
    </location>
</feature>
<evidence type="ECO:0000256" key="6">
    <source>
        <dbReference type="ARBA" id="ARBA00004514"/>
    </source>
</evidence>
<evidence type="ECO:0000256" key="40">
    <source>
        <dbReference type="ARBA" id="ARBA00049461"/>
    </source>
</evidence>
<evidence type="ECO:0000256" key="33">
    <source>
        <dbReference type="ARBA" id="ARBA00048386"/>
    </source>
</evidence>
<keyword evidence="17" id="KW-0551">Lipid droplet</keyword>
<evidence type="ECO:0000256" key="42">
    <source>
        <dbReference type="PROSITE-ProRule" id="PRU10038"/>
    </source>
</evidence>
<dbReference type="EC" id="3.1.1.79" evidence="10"/>
<evidence type="ECO:0000256" key="24">
    <source>
        <dbReference type="ARBA" id="ARBA00023406"/>
    </source>
</evidence>
<evidence type="ECO:0000256" key="36">
    <source>
        <dbReference type="ARBA" id="ARBA00049053"/>
    </source>
</evidence>
<evidence type="ECO:0000256" key="37">
    <source>
        <dbReference type="ARBA" id="ARBA00049143"/>
    </source>
</evidence>
<comment type="catalytic activity">
    <reaction evidence="37">
        <text>2,3-di-(9Z)-octadecenoyl-sn-glycerol + H2O = 2-(9Z-octadecenoyl)-glycerol + (9Z)-octadecenoate + H(+)</text>
        <dbReference type="Rhea" id="RHEA:38383"/>
        <dbReference type="ChEBI" id="CHEBI:15377"/>
        <dbReference type="ChEBI" id="CHEBI:15378"/>
        <dbReference type="ChEBI" id="CHEBI:30823"/>
        <dbReference type="ChEBI" id="CHEBI:73990"/>
        <dbReference type="ChEBI" id="CHEBI:75824"/>
    </reaction>
    <physiologicalReaction direction="left-to-right" evidence="37">
        <dbReference type="Rhea" id="RHEA:38384"/>
    </physiologicalReaction>
</comment>
<evidence type="ECO:0000256" key="11">
    <source>
        <dbReference type="ARBA" id="ARBA00013254"/>
    </source>
</evidence>
<dbReference type="Gene3D" id="3.40.50.1820">
    <property type="entry name" value="alpha/beta hydrolase"/>
    <property type="match status" value="2"/>
</dbReference>
<evidence type="ECO:0000256" key="34">
    <source>
        <dbReference type="ARBA" id="ARBA00048657"/>
    </source>
</evidence>
<evidence type="ECO:0000256" key="14">
    <source>
        <dbReference type="ARBA" id="ARBA00022490"/>
    </source>
</evidence>
<keyword evidence="20" id="KW-0443">Lipid metabolism</keyword>
<dbReference type="InterPro" id="IPR002168">
    <property type="entry name" value="Lipase_GDXG_HIS_AS"/>
</dbReference>
<dbReference type="Ensembl" id="ENSMMOT00000018360.1">
    <property type="protein sequence ID" value="ENSMMOP00000018067.1"/>
    <property type="gene ID" value="ENSMMOG00000013696.1"/>
</dbReference>
<comment type="catalytic activity">
    <reaction evidence="1">
        <text>a triacylglycerol + H2O = a diacylglycerol + a fatty acid + H(+)</text>
        <dbReference type="Rhea" id="RHEA:12044"/>
        <dbReference type="ChEBI" id="CHEBI:15377"/>
        <dbReference type="ChEBI" id="CHEBI:15378"/>
        <dbReference type="ChEBI" id="CHEBI:17855"/>
        <dbReference type="ChEBI" id="CHEBI:18035"/>
        <dbReference type="ChEBI" id="CHEBI:28868"/>
        <dbReference type="EC" id="3.1.1.79"/>
    </reaction>
</comment>
<evidence type="ECO:0000259" key="44">
    <source>
        <dbReference type="Pfam" id="PF06350"/>
    </source>
</evidence>
<comment type="catalytic activity">
    <reaction evidence="38">
        <text>a monoacylglycerol + H2O = glycerol + a fatty acid + H(+)</text>
        <dbReference type="Rhea" id="RHEA:15245"/>
        <dbReference type="ChEBI" id="CHEBI:15377"/>
        <dbReference type="ChEBI" id="CHEBI:15378"/>
        <dbReference type="ChEBI" id="CHEBI:17408"/>
        <dbReference type="ChEBI" id="CHEBI:17754"/>
        <dbReference type="ChEBI" id="CHEBI:28868"/>
        <dbReference type="EC" id="3.1.1.79"/>
    </reaction>
</comment>
<evidence type="ECO:0000256" key="20">
    <source>
        <dbReference type="ARBA" id="ARBA00023098"/>
    </source>
</evidence>
<keyword evidence="47" id="KW-1185">Reference proteome</keyword>
<evidence type="ECO:0000256" key="2">
    <source>
        <dbReference type="ARBA" id="ARBA00001613"/>
    </source>
</evidence>
<evidence type="ECO:0000256" key="23">
    <source>
        <dbReference type="ARBA" id="ARBA00023221"/>
    </source>
</evidence>
<evidence type="ECO:0000256" key="32">
    <source>
        <dbReference type="ARBA" id="ARBA00047674"/>
    </source>
</evidence>
<dbReference type="InterPro" id="IPR029058">
    <property type="entry name" value="AB_hydrolase_fold"/>
</dbReference>
<dbReference type="Pfam" id="PF06350">
    <property type="entry name" value="HSL_N"/>
    <property type="match status" value="2"/>
</dbReference>
<reference evidence="46" key="2">
    <citation type="submission" date="2025-09" db="UniProtKB">
        <authorList>
            <consortium name="Ensembl"/>
        </authorList>
    </citation>
    <scope>IDENTIFICATION</scope>
</reference>
<keyword evidence="22" id="KW-1207">Sterol metabolism</keyword>
<dbReference type="AlphaFoldDB" id="A0A3Q3WZD9"/>
<evidence type="ECO:0000256" key="30">
    <source>
        <dbReference type="ARBA" id="ARBA00047476"/>
    </source>
</evidence>
<feature type="active site" evidence="42">
    <location>
        <position position="395"/>
    </location>
</feature>
<comment type="pathway">
    <text evidence="7">Glycerolipid metabolism; triacylglycerol degradation.</text>
</comment>
<evidence type="ECO:0000256" key="43">
    <source>
        <dbReference type="SAM" id="MobiDB-lite"/>
    </source>
</evidence>
<keyword evidence="21" id="KW-0472">Membrane</keyword>
<feature type="region of interest" description="Disordered" evidence="43">
    <location>
        <begin position="506"/>
        <end position="530"/>
    </location>
</feature>
<dbReference type="InterPro" id="IPR013094">
    <property type="entry name" value="AB_hydrolase_3"/>
</dbReference>
<organism evidence="46 47">
    <name type="scientific">Mola mola</name>
    <name type="common">Ocean sunfish</name>
    <name type="synonym">Tetraodon mola</name>
    <dbReference type="NCBI Taxonomy" id="94237"/>
    <lineage>
        <taxon>Eukaryota</taxon>
        <taxon>Metazoa</taxon>
        <taxon>Chordata</taxon>
        <taxon>Craniata</taxon>
        <taxon>Vertebrata</taxon>
        <taxon>Euteleostomi</taxon>
        <taxon>Actinopterygii</taxon>
        <taxon>Neopterygii</taxon>
        <taxon>Teleostei</taxon>
        <taxon>Neoteleostei</taxon>
        <taxon>Acanthomorphata</taxon>
        <taxon>Eupercaria</taxon>
        <taxon>Tetraodontiformes</taxon>
        <taxon>Molidae</taxon>
        <taxon>Mola</taxon>
    </lineage>
</organism>
<proteinExistence type="inferred from homology"/>
<dbReference type="PROSITE" id="PS01174">
    <property type="entry name" value="LIPASE_GDXG_SER"/>
    <property type="match status" value="1"/>
</dbReference>
<comment type="catalytic activity">
    <reaction evidence="36">
        <text>all-trans-retinyl hexadecanoate + H2O = all-trans-retinol + hexadecanoate + H(+)</text>
        <dbReference type="Rhea" id="RHEA:13933"/>
        <dbReference type="ChEBI" id="CHEBI:7896"/>
        <dbReference type="ChEBI" id="CHEBI:15377"/>
        <dbReference type="ChEBI" id="CHEBI:15378"/>
        <dbReference type="ChEBI" id="CHEBI:17336"/>
        <dbReference type="ChEBI" id="CHEBI:17616"/>
    </reaction>
    <physiologicalReaction direction="left-to-right" evidence="36">
        <dbReference type="Rhea" id="RHEA:13934"/>
    </physiologicalReaction>
</comment>
<comment type="catalytic activity">
    <reaction evidence="35">
        <text>1,2-di-(9Z-octadecenoyl)-glycerol + H2O = (9Z-octadecenoyl)-glycerol + (9Z)-octadecenoate + H(+)</text>
        <dbReference type="Rhea" id="RHEA:38455"/>
        <dbReference type="ChEBI" id="CHEBI:15377"/>
        <dbReference type="ChEBI" id="CHEBI:15378"/>
        <dbReference type="ChEBI" id="CHEBI:30823"/>
        <dbReference type="ChEBI" id="CHEBI:52323"/>
        <dbReference type="ChEBI" id="CHEBI:75937"/>
    </reaction>
    <physiologicalReaction direction="left-to-right" evidence="35">
        <dbReference type="Rhea" id="RHEA:38456"/>
    </physiologicalReaction>
</comment>
<evidence type="ECO:0000313" key="47">
    <source>
        <dbReference type="Proteomes" id="UP000261620"/>
    </source>
</evidence>
<evidence type="ECO:0000256" key="26">
    <source>
        <dbReference type="ARBA" id="ARBA00031112"/>
    </source>
</evidence>
<dbReference type="PANTHER" id="PTHR23025:SF2">
    <property type="entry name" value="HORMONE-SENSITIVE LIPASE"/>
    <property type="match status" value="1"/>
</dbReference>
<evidence type="ECO:0000256" key="41">
    <source>
        <dbReference type="ARBA" id="ARBA00049519"/>
    </source>
</evidence>
<evidence type="ECO:0000256" key="8">
    <source>
        <dbReference type="ARBA" id="ARBA00005189"/>
    </source>
</evidence>
<dbReference type="STRING" id="94237.ENSMMOP00000018067"/>
<comment type="pathway">
    <text evidence="8">Lipid metabolism.</text>
</comment>
<comment type="catalytic activity">
    <reaction evidence="41">
        <text>1,2-di-(9Z-octadecenoyl)-sn-glycerol + H2O = (9Z-octadecenoyl)-glycerol + (9Z)-octadecenoate + H(+)</text>
        <dbReference type="Rhea" id="RHEA:39935"/>
        <dbReference type="ChEBI" id="CHEBI:15377"/>
        <dbReference type="ChEBI" id="CHEBI:15378"/>
        <dbReference type="ChEBI" id="CHEBI:30823"/>
        <dbReference type="ChEBI" id="CHEBI:52333"/>
        <dbReference type="ChEBI" id="CHEBI:75937"/>
    </reaction>
    <physiologicalReaction direction="left-to-right" evidence="41">
        <dbReference type="Rhea" id="RHEA:39936"/>
    </physiologicalReaction>
</comment>
<dbReference type="UniPathway" id="UPA00256"/>
<evidence type="ECO:0000256" key="3">
    <source>
        <dbReference type="ARBA" id="ARBA00004236"/>
    </source>
</evidence>
<dbReference type="GO" id="GO:0005811">
    <property type="term" value="C:lipid droplet"/>
    <property type="evidence" value="ECO:0007669"/>
    <property type="project" value="UniProtKB-SubCell"/>
</dbReference>
<feature type="compositionally biased region" description="Polar residues" evidence="43">
    <location>
        <begin position="506"/>
        <end position="518"/>
    </location>
</feature>
<dbReference type="SUPFAM" id="SSF53474">
    <property type="entry name" value="alpha/beta-Hydrolases"/>
    <property type="match status" value="1"/>
</dbReference>
<dbReference type="GO" id="GO:0005901">
    <property type="term" value="C:caveola"/>
    <property type="evidence" value="ECO:0007669"/>
    <property type="project" value="UniProtKB-SubCell"/>
</dbReference>
<comment type="catalytic activity">
    <reaction evidence="33">
        <text>1,2,3-tri-(9Z-octadecenoyl)-glycerol + H2O = di-(9Z)-octadecenoylglycerol + (9Z)-octadecenoate + H(+)</text>
        <dbReference type="Rhea" id="RHEA:38575"/>
        <dbReference type="ChEBI" id="CHEBI:15377"/>
        <dbReference type="ChEBI" id="CHEBI:15378"/>
        <dbReference type="ChEBI" id="CHEBI:30823"/>
        <dbReference type="ChEBI" id="CHEBI:53753"/>
        <dbReference type="ChEBI" id="CHEBI:75945"/>
    </reaction>
    <physiologicalReaction direction="left-to-right" evidence="33">
        <dbReference type="Rhea" id="RHEA:38576"/>
    </physiologicalReaction>
</comment>
<dbReference type="GO" id="GO:0004771">
    <property type="term" value="F:sterol ester esterase activity"/>
    <property type="evidence" value="ECO:0007669"/>
    <property type="project" value="TreeGrafter"/>
</dbReference>
<keyword evidence="23" id="KW-0753">Steroid metabolism</keyword>
<evidence type="ECO:0000256" key="10">
    <source>
        <dbReference type="ARBA" id="ARBA00013088"/>
    </source>
</evidence>
<comment type="subunit">
    <text evidence="27">Monomer and homodimer. Interacts with CAVIN1 in the adipocyte cytoplasm. Interacts with PLIN5.</text>
</comment>
<dbReference type="GO" id="GO:0047372">
    <property type="term" value="F:monoacylglycerol lipase activity"/>
    <property type="evidence" value="ECO:0007669"/>
    <property type="project" value="UniProtKB-EC"/>
</dbReference>
<dbReference type="Pfam" id="PF07859">
    <property type="entry name" value="Abhydrolase_3"/>
    <property type="match status" value="2"/>
</dbReference>
<dbReference type="Proteomes" id="UP000261620">
    <property type="component" value="Unplaced"/>
</dbReference>
<dbReference type="InterPro" id="IPR033140">
    <property type="entry name" value="Lipase_GDXG_put_SER_AS"/>
</dbReference>
<evidence type="ECO:0000256" key="22">
    <source>
        <dbReference type="ARBA" id="ARBA00023166"/>
    </source>
</evidence>
<evidence type="ECO:0000256" key="4">
    <source>
        <dbReference type="ARBA" id="ARBA00004345"/>
    </source>
</evidence>
<comment type="subcellular location">
    <subcellularLocation>
        <location evidence="3">Cell membrane</location>
    </subcellularLocation>
    <subcellularLocation>
        <location evidence="6">Cytoplasm</location>
        <location evidence="6">Cytosol</location>
    </subcellularLocation>
    <subcellularLocation>
        <location evidence="5">Lipid droplet</location>
    </subcellularLocation>
    <subcellularLocation>
        <location evidence="4">Membrane</location>
        <location evidence="4">Caveola</location>
    </subcellularLocation>
</comment>
<name>A0A3Q3WZD9_MOLML</name>
<evidence type="ECO:0000256" key="17">
    <source>
        <dbReference type="ARBA" id="ARBA00022677"/>
    </source>
</evidence>
<comment type="catalytic activity">
    <reaction evidence="30">
        <text>2-(5Z,8Z,11Z,14Z-eicosatetraenoyl)-glycerol + H2O = glycerol + (5Z,8Z,11Z,14Z)-eicosatetraenoate + H(+)</text>
        <dbReference type="Rhea" id="RHEA:26132"/>
        <dbReference type="ChEBI" id="CHEBI:15377"/>
        <dbReference type="ChEBI" id="CHEBI:15378"/>
        <dbReference type="ChEBI" id="CHEBI:17754"/>
        <dbReference type="ChEBI" id="CHEBI:32395"/>
        <dbReference type="ChEBI" id="CHEBI:52392"/>
    </reaction>
    <physiologicalReaction direction="left-to-right" evidence="30">
        <dbReference type="Rhea" id="RHEA:26133"/>
    </physiologicalReaction>
</comment>
<comment type="catalytic activity">
    <reaction evidence="31">
        <text>cholesteryl (9Z-octadecenoate) + H2O = cholesterol + (9Z)-octadecenoate + H(+)</text>
        <dbReference type="Rhea" id="RHEA:33875"/>
        <dbReference type="ChEBI" id="CHEBI:15377"/>
        <dbReference type="ChEBI" id="CHEBI:15378"/>
        <dbReference type="ChEBI" id="CHEBI:16113"/>
        <dbReference type="ChEBI" id="CHEBI:30823"/>
        <dbReference type="ChEBI" id="CHEBI:46898"/>
    </reaction>
    <physiologicalReaction direction="left-to-right" evidence="31">
        <dbReference type="Rhea" id="RHEA:33876"/>
    </physiologicalReaction>
</comment>
<sequence length="665" mass="72508">MDNKVVFAALERACEDIISVTRAPSGSPHGAVASRLVACMRQIQEHARALEPVVGGFIAVFHHYDFDEQTPGNGYRTLVKVGVTSAFFRADHNASEMEAYCSALCQLRALLHLAQRLISDNGFGQLYSLQDTDLSSRFVQEYSSMHKACFYGRCLGFQFSPALRPFLQTVVISMVSYGETYGKQHSGLGMAALSLLTSGKYVIDPELRGAEFERITQNLDMQFWKSFWNLTESGLLTVGRVKSSLTDSQIDPSLTTTVLPPIAHWGPGPVHVRLLSYELREGQDSEELQALSRTDPPPISVSHLPWVQKQPHSPWLLIHFHGGGFVAQTSKSHENYLRSWSKELSMPILSVDYSLSPEAPFPRALEECFYAYCWALNNCHLLGSTAERVCLAGDSAGGNLCITVSMKAMCSGIRVPDGLMAAYPATLLTTDASPSRLLTLIDPLLPLGVLTKCLNAYAGEDCQPMQPAGGSNAPSSLGRDTAVLLSDLTQGASNWIQSFLDPTRTSGGARSLSSQQRVAQRDKTPRTVADTSASYCGGTVDYPEGFEPLRSQCPAFVSPTSCPIIRNPFVSPLLAPSELLRGLPPVYIASALDALLDDSVMFAKKLRDMGQPVTLTVVEDLPHGFLSLSQLAKETELASGVCMEQIRKIFQQENLTLCSVQTPKA</sequence>
<evidence type="ECO:0000256" key="28">
    <source>
        <dbReference type="ARBA" id="ARBA00047438"/>
    </source>
</evidence>
<dbReference type="OMA" id="CKETQFA"/>
<evidence type="ECO:0000256" key="1">
    <source>
        <dbReference type="ARBA" id="ARBA00000803"/>
    </source>
</evidence>
<comment type="catalytic activity">
    <reaction evidence="34">
        <text>1,2-di-(9Z-octadecenoyl)-glycerol + (9Z)-octadecenoate + H(+) = 1,2,3-tri-(9Z-octadecenoyl)-glycerol + H2O</text>
        <dbReference type="Rhea" id="RHEA:38379"/>
        <dbReference type="ChEBI" id="CHEBI:15377"/>
        <dbReference type="ChEBI" id="CHEBI:15378"/>
        <dbReference type="ChEBI" id="CHEBI:30823"/>
        <dbReference type="ChEBI" id="CHEBI:52323"/>
        <dbReference type="ChEBI" id="CHEBI:53753"/>
    </reaction>
    <physiologicalReaction direction="right-to-left" evidence="34">
        <dbReference type="Rhea" id="RHEA:38381"/>
    </physiologicalReaction>
</comment>
<evidence type="ECO:0000259" key="45">
    <source>
        <dbReference type="Pfam" id="PF07859"/>
    </source>
</evidence>
<evidence type="ECO:0000256" key="15">
    <source>
        <dbReference type="ARBA" id="ARBA00022548"/>
    </source>
</evidence>
<keyword evidence="15" id="KW-0153">Cholesterol metabolism</keyword>
<keyword evidence="18" id="KW-0378">Hydrolase</keyword>